<dbReference type="SUPFAM" id="SSF50331">
    <property type="entry name" value="MOP-like"/>
    <property type="match status" value="1"/>
</dbReference>
<evidence type="ECO:0000256" key="1">
    <source>
        <dbReference type="ARBA" id="ARBA00005417"/>
    </source>
</evidence>
<keyword evidence="2" id="KW-0813">Transport</keyword>
<evidence type="ECO:0000313" key="6">
    <source>
        <dbReference type="EMBL" id="MDQ0468371.1"/>
    </source>
</evidence>
<dbReference type="Proteomes" id="UP001242480">
    <property type="component" value="Unassembled WGS sequence"/>
</dbReference>
<keyword evidence="7" id="KW-1185">Reference proteome</keyword>
<feature type="domain" description="ABC transporter" evidence="5">
    <location>
        <begin position="4"/>
        <end position="240"/>
    </location>
</feature>
<dbReference type="InterPro" id="IPR017871">
    <property type="entry name" value="ABC_transporter-like_CS"/>
</dbReference>
<evidence type="ECO:0000256" key="3">
    <source>
        <dbReference type="ARBA" id="ARBA00022741"/>
    </source>
</evidence>
<dbReference type="InterPro" id="IPR003593">
    <property type="entry name" value="AAA+_ATPase"/>
</dbReference>
<evidence type="ECO:0000259" key="5">
    <source>
        <dbReference type="PROSITE" id="PS50893"/>
    </source>
</evidence>
<comment type="similarity">
    <text evidence="1">Belongs to the ABC transporter superfamily.</text>
</comment>
<name>A0ABU0J286_9HYPH</name>
<evidence type="ECO:0000313" key="7">
    <source>
        <dbReference type="Proteomes" id="UP001242480"/>
    </source>
</evidence>
<evidence type="ECO:0000256" key="4">
    <source>
        <dbReference type="ARBA" id="ARBA00022840"/>
    </source>
</evidence>
<sequence>MAEIIVDKLRLRYGPVDVLKGVSFAAERGRILALLGASGSGKTTLLRAIAGLEQPYAGRIAMAGTPLYDADKGIVVQPEARGLGLVFQSYALWPHKTVAENVGYPLKLRNVARADIERRVGQALSGIGLGALAERYPHQLSGGQQQRVALARALVYEPKMILLDEPLSNLDAKLREEARVWLRQLINALGLTAICVTHDQVEAMALADRILLLNGGQIEQDGSPRDIYERPASLFAAEFMGSNNRFDAKVVRVEGETAVVAIAGQELRGRSQAAVKPGDAVVAIARLERLAVSDEAGPGRIPADIVDTLFLGDRQELVCKVGETVFRAYDTADRAPGPCHIAIPEKSLWIFPAK</sequence>
<dbReference type="PANTHER" id="PTHR42781:SF4">
    <property type="entry name" value="SPERMIDINE_PUTRESCINE IMPORT ATP-BINDING PROTEIN POTA"/>
    <property type="match status" value="1"/>
</dbReference>
<dbReference type="InterPro" id="IPR050093">
    <property type="entry name" value="ABC_SmlMolc_Importer"/>
</dbReference>
<reference evidence="6 7" key="1">
    <citation type="submission" date="2023-07" db="EMBL/GenBank/DDBJ databases">
        <title>Genomic Encyclopedia of Type Strains, Phase IV (KMG-IV): sequencing the most valuable type-strain genomes for metagenomic binning, comparative biology and taxonomic classification.</title>
        <authorList>
            <person name="Goeker M."/>
        </authorList>
    </citation>
    <scope>NUCLEOTIDE SEQUENCE [LARGE SCALE GENOMIC DNA]</scope>
    <source>
        <strain evidence="6 7">DSM 19619</strain>
    </source>
</reference>
<dbReference type="Pfam" id="PF00005">
    <property type="entry name" value="ABC_tran"/>
    <property type="match status" value="1"/>
</dbReference>
<gene>
    <name evidence="6" type="ORF">QO011_001371</name>
</gene>
<dbReference type="InterPro" id="IPR003439">
    <property type="entry name" value="ABC_transporter-like_ATP-bd"/>
</dbReference>
<dbReference type="PANTHER" id="PTHR42781">
    <property type="entry name" value="SPERMIDINE/PUTRESCINE IMPORT ATP-BINDING PROTEIN POTA"/>
    <property type="match status" value="1"/>
</dbReference>
<dbReference type="Gene3D" id="2.40.50.100">
    <property type="match status" value="1"/>
</dbReference>
<evidence type="ECO:0000256" key="2">
    <source>
        <dbReference type="ARBA" id="ARBA00022448"/>
    </source>
</evidence>
<keyword evidence="4 6" id="KW-0067">ATP-binding</keyword>
<dbReference type="SMART" id="SM00382">
    <property type="entry name" value="AAA"/>
    <property type="match status" value="1"/>
</dbReference>
<dbReference type="SUPFAM" id="SSF52540">
    <property type="entry name" value="P-loop containing nucleoside triphosphate hydrolases"/>
    <property type="match status" value="1"/>
</dbReference>
<dbReference type="PROSITE" id="PS50893">
    <property type="entry name" value="ABC_TRANSPORTER_2"/>
    <property type="match status" value="1"/>
</dbReference>
<keyword evidence="3" id="KW-0547">Nucleotide-binding</keyword>
<dbReference type="PROSITE" id="PS00211">
    <property type="entry name" value="ABC_TRANSPORTER_1"/>
    <property type="match status" value="1"/>
</dbReference>
<organism evidence="6 7">
    <name type="scientific">Labrys wisconsinensis</name>
    <dbReference type="NCBI Taxonomy" id="425677"/>
    <lineage>
        <taxon>Bacteria</taxon>
        <taxon>Pseudomonadati</taxon>
        <taxon>Pseudomonadota</taxon>
        <taxon>Alphaproteobacteria</taxon>
        <taxon>Hyphomicrobiales</taxon>
        <taxon>Xanthobacteraceae</taxon>
        <taxon>Labrys</taxon>
    </lineage>
</organism>
<dbReference type="InterPro" id="IPR027417">
    <property type="entry name" value="P-loop_NTPase"/>
</dbReference>
<comment type="caution">
    <text evidence="6">The sequence shown here is derived from an EMBL/GenBank/DDBJ whole genome shotgun (WGS) entry which is preliminary data.</text>
</comment>
<accession>A0ABU0J286</accession>
<proteinExistence type="inferred from homology"/>
<dbReference type="GO" id="GO:0005524">
    <property type="term" value="F:ATP binding"/>
    <property type="evidence" value="ECO:0007669"/>
    <property type="project" value="UniProtKB-KW"/>
</dbReference>
<dbReference type="InterPro" id="IPR008995">
    <property type="entry name" value="Mo/tungstate-bd_C_term_dom"/>
</dbReference>
<dbReference type="EMBL" id="JAUSVX010000002">
    <property type="protein sequence ID" value="MDQ0468371.1"/>
    <property type="molecule type" value="Genomic_DNA"/>
</dbReference>
<protein>
    <submittedName>
        <fullName evidence="6">Iron(III) transport system ATP-binding protein</fullName>
    </submittedName>
</protein>
<dbReference type="Gene3D" id="3.40.50.300">
    <property type="entry name" value="P-loop containing nucleotide triphosphate hydrolases"/>
    <property type="match status" value="1"/>
</dbReference>
<dbReference type="RefSeq" id="WP_307269510.1">
    <property type="nucleotide sequence ID" value="NZ_JAUSVX010000002.1"/>
</dbReference>